<sequence>MEIVFDFRDLLIILKSVGVKTDQKMPPPMTREMHVLAR</sequence>
<name>A0A0A8VHG3_YERRU</name>
<proteinExistence type="predicted"/>
<organism evidence="1">
    <name type="scientific">Yersinia ruckeri</name>
    <dbReference type="NCBI Taxonomy" id="29486"/>
    <lineage>
        <taxon>Bacteria</taxon>
        <taxon>Pseudomonadati</taxon>
        <taxon>Pseudomonadota</taxon>
        <taxon>Gammaproteobacteria</taxon>
        <taxon>Enterobacterales</taxon>
        <taxon>Yersiniaceae</taxon>
        <taxon>Yersinia</taxon>
    </lineage>
</organism>
<dbReference type="EMBL" id="LN681231">
    <property type="protein sequence ID" value="CEK29030.1"/>
    <property type="molecule type" value="Genomic_DNA"/>
</dbReference>
<dbReference type="AlphaFoldDB" id="A0A0A8VHG3"/>
<protein>
    <submittedName>
        <fullName evidence="1">Uncharacterized protein</fullName>
    </submittedName>
</protein>
<gene>
    <name evidence="1" type="ORF">CSF007_16540</name>
</gene>
<evidence type="ECO:0000313" key="1">
    <source>
        <dbReference type="EMBL" id="CEK29030.1"/>
    </source>
</evidence>
<reference evidence="1" key="1">
    <citation type="journal article" date="2015" name="Genome Announc.">
        <title>Complete Genome Sequence of Yersinia ruckeri Strain CSF007-82, Etiologic Agent of Red Mouth Disease in Salmonid Fish.</title>
        <authorList>
            <person name="Nelson M.C."/>
            <person name="LaPatra S.E."/>
            <person name="Welch T.J."/>
            <person name="Graf J."/>
        </authorList>
    </citation>
    <scope>NUCLEOTIDE SEQUENCE</scope>
    <source>
        <strain evidence="1">CSF007-82</strain>
    </source>
</reference>
<accession>A0A0A8VHG3</accession>